<dbReference type="EMBL" id="VLKP01000001">
    <property type="protein sequence ID" value="TWI14277.1"/>
    <property type="molecule type" value="Genomic_DNA"/>
</dbReference>
<keyword evidence="1" id="KW-0812">Transmembrane</keyword>
<reference evidence="2 3" key="1">
    <citation type="journal article" date="2015" name="Stand. Genomic Sci.">
        <title>Genomic Encyclopedia of Bacterial and Archaeal Type Strains, Phase III: the genomes of soil and plant-associated and newly described type strains.</title>
        <authorList>
            <person name="Whitman W.B."/>
            <person name="Woyke T."/>
            <person name="Klenk H.P."/>
            <person name="Zhou Y."/>
            <person name="Lilburn T.G."/>
            <person name="Beck B.J."/>
            <person name="De Vos P."/>
            <person name="Vandamme P."/>
            <person name="Eisen J.A."/>
            <person name="Garrity G."/>
            <person name="Hugenholtz P."/>
            <person name="Kyrpides N.C."/>
        </authorList>
    </citation>
    <scope>NUCLEOTIDE SEQUENCE [LARGE SCALE GENOMIC DNA]</scope>
    <source>
        <strain evidence="2 3">CGMCC 1.10136</strain>
    </source>
</reference>
<feature type="transmembrane region" description="Helical" evidence="1">
    <location>
        <begin position="20"/>
        <end position="40"/>
    </location>
</feature>
<dbReference type="Proteomes" id="UP000316471">
    <property type="component" value="Unassembled WGS sequence"/>
</dbReference>
<dbReference type="RefSeq" id="WP_144811214.1">
    <property type="nucleotide sequence ID" value="NZ_VLKP01000001.1"/>
</dbReference>
<evidence type="ECO:0000313" key="2">
    <source>
        <dbReference type="EMBL" id="TWI14277.1"/>
    </source>
</evidence>
<evidence type="ECO:0000256" key="1">
    <source>
        <dbReference type="SAM" id="Phobius"/>
    </source>
</evidence>
<sequence>MNKLLPHWNALRQQLDANPRLKWGAALIVALLLVFVVQELESARVHLQKRAIDEEVKLRRIKSLQGQNVWLSREQETERLHKALLAELPEVATPGLAQAGLQTWLRSLTAKSPQGNEIKVSVDPAAAVEEIPGVIRVHATLSGGMPARQIMDLMRQIESATNLVMIETTQIRSDQNNNFNISMNAYYRNQAPAP</sequence>
<dbReference type="AlphaFoldDB" id="A0A562M2V2"/>
<keyword evidence="1" id="KW-0472">Membrane</keyword>
<name>A0A562M2V2_9GAMM</name>
<evidence type="ECO:0000313" key="3">
    <source>
        <dbReference type="Proteomes" id="UP000316471"/>
    </source>
</evidence>
<accession>A0A562M2V2</accession>
<keyword evidence="1" id="KW-1133">Transmembrane helix</keyword>
<gene>
    <name evidence="2" type="ORF">IP93_00272</name>
</gene>
<organism evidence="2 3">
    <name type="scientific">Aerolutibacter ruishenii</name>
    <dbReference type="NCBI Taxonomy" id="686800"/>
    <lineage>
        <taxon>Bacteria</taxon>
        <taxon>Pseudomonadati</taxon>
        <taxon>Pseudomonadota</taxon>
        <taxon>Gammaproteobacteria</taxon>
        <taxon>Lysobacterales</taxon>
        <taxon>Lysobacteraceae</taxon>
        <taxon>Aerolutibacter</taxon>
    </lineage>
</organism>
<dbReference type="OrthoDB" id="6049335at2"/>
<protein>
    <submittedName>
        <fullName evidence="2">Uncharacterized protein</fullName>
    </submittedName>
</protein>
<comment type="caution">
    <text evidence="2">The sequence shown here is derived from an EMBL/GenBank/DDBJ whole genome shotgun (WGS) entry which is preliminary data.</text>
</comment>
<proteinExistence type="predicted"/>
<keyword evidence="3" id="KW-1185">Reference proteome</keyword>